<name>A0ABQ2P4R0_9NEIS</name>
<gene>
    <name evidence="2" type="ORF">GCM10010970_04280</name>
</gene>
<evidence type="ECO:0000256" key="1">
    <source>
        <dbReference type="SAM" id="MobiDB-lite"/>
    </source>
</evidence>
<feature type="region of interest" description="Disordered" evidence="1">
    <location>
        <begin position="36"/>
        <end position="77"/>
    </location>
</feature>
<feature type="compositionally biased region" description="Basic residues" evidence="1">
    <location>
        <begin position="36"/>
        <end position="60"/>
    </location>
</feature>
<reference evidence="3" key="1">
    <citation type="journal article" date="2019" name="Int. J. Syst. Evol. Microbiol.">
        <title>The Global Catalogue of Microorganisms (GCM) 10K type strain sequencing project: providing services to taxonomists for standard genome sequencing and annotation.</title>
        <authorList>
            <consortium name="The Broad Institute Genomics Platform"/>
            <consortium name="The Broad Institute Genome Sequencing Center for Infectious Disease"/>
            <person name="Wu L."/>
            <person name="Ma J."/>
        </authorList>
    </citation>
    <scope>NUCLEOTIDE SEQUENCE [LARGE SCALE GENOMIC DNA]</scope>
    <source>
        <strain evidence="3">CGMCC 1.8859</strain>
    </source>
</reference>
<proteinExistence type="predicted"/>
<comment type="caution">
    <text evidence="2">The sequence shown here is derived from an EMBL/GenBank/DDBJ whole genome shotgun (WGS) entry which is preliminary data.</text>
</comment>
<organism evidence="2 3">
    <name type="scientific">Silvimonas iriomotensis</name>
    <dbReference type="NCBI Taxonomy" id="449662"/>
    <lineage>
        <taxon>Bacteria</taxon>
        <taxon>Pseudomonadati</taxon>
        <taxon>Pseudomonadota</taxon>
        <taxon>Betaproteobacteria</taxon>
        <taxon>Neisseriales</taxon>
        <taxon>Chitinibacteraceae</taxon>
        <taxon>Silvimonas</taxon>
    </lineage>
</organism>
<evidence type="ECO:0000313" key="3">
    <source>
        <dbReference type="Proteomes" id="UP000637267"/>
    </source>
</evidence>
<keyword evidence="3" id="KW-1185">Reference proteome</keyword>
<evidence type="ECO:0000313" key="2">
    <source>
        <dbReference type="EMBL" id="GGP18308.1"/>
    </source>
</evidence>
<accession>A0ABQ2P4R0</accession>
<dbReference type="EMBL" id="BMLX01000001">
    <property type="protein sequence ID" value="GGP18308.1"/>
    <property type="molecule type" value="Genomic_DNA"/>
</dbReference>
<dbReference type="Proteomes" id="UP000637267">
    <property type="component" value="Unassembled WGS sequence"/>
</dbReference>
<sequence length="184" mass="20219">MLLAKSGWLRELASLKHPSAETPDFAAMLGAVKGAKVKSSHNCNRNRNRNRNPKSRKPAVRKNDRFTSPLRHSGEGRNPVAMLEVVEARHKHSQPHKPLFARMTSVPHPVVIPDLGGPLGRSPAAMLEVATARQKHPQPRKPAPAVSGVQTNADVCARLKTLVIVINLACVLIYQHIANENVYH</sequence>
<protein>
    <submittedName>
        <fullName evidence="2">Uncharacterized protein</fullName>
    </submittedName>
</protein>